<dbReference type="InterPro" id="IPR022712">
    <property type="entry name" value="Beta_Casp"/>
</dbReference>
<protein>
    <recommendedName>
        <fullName evidence="2">Beta-Casp domain-containing protein</fullName>
    </recommendedName>
</protein>
<reference evidence="3 4" key="1">
    <citation type="submission" date="2018-09" db="EMBL/GenBank/DDBJ databases">
        <title>YIM PH 21725 draft genome.</title>
        <authorList>
            <person name="Miao C."/>
        </authorList>
    </citation>
    <scope>NUCLEOTIDE SEQUENCE [LARGE SCALE GENOMIC DNA]</scope>
    <source>
        <strain evidence="4">YIM PH21725</strain>
    </source>
</reference>
<evidence type="ECO:0000313" key="3">
    <source>
        <dbReference type="EMBL" id="RJQ87248.1"/>
    </source>
</evidence>
<organism evidence="3 4">
    <name type="scientific">Amycolatopsis panacis</name>
    <dbReference type="NCBI Taxonomy" id="2340917"/>
    <lineage>
        <taxon>Bacteria</taxon>
        <taxon>Bacillati</taxon>
        <taxon>Actinomycetota</taxon>
        <taxon>Actinomycetes</taxon>
        <taxon>Pseudonocardiales</taxon>
        <taxon>Pseudonocardiaceae</taxon>
        <taxon>Amycolatopsis</taxon>
    </lineage>
</organism>
<name>A0A419I6T4_9PSEU</name>
<dbReference type="PANTHER" id="PTHR11203:SF37">
    <property type="entry name" value="INTEGRATOR COMPLEX SUBUNIT 11"/>
    <property type="match status" value="1"/>
</dbReference>
<evidence type="ECO:0000313" key="4">
    <source>
        <dbReference type="Proteomes" id="UP000285112"/>
    </source>
</evidence>
<proteinExistence type="predicted"/>
<dbReference type="Proteomes" id="UP000285112">
    <property type="component" value="Unassembled WGS sequence"/>
</dbReference>
<dbReference type="RefSeq" id="WP_120023057.1">
    <property type="nucleotide sequence ID" value="NZ_QZFV01000069.1"/>
</dbReference>
<dbReference type="AlphaFoldDB" id="A0A419I6T4"/>
<dbReference type="Gene3D" id="3.40.50.10890">
    <property type="match status" value="2"/>
</dbReference>
<accession>A0A419I6T4</accession>
<dbReference type="InterPro" id="IPR050698">
    <property type="entry name" value="MBL"/>
</dbReference>
<dbReference type="InterPro" id="IPR036866">
    <property type="entry name" value="RibonucZ/Hydroxyglut_hydro"/>
</dbReference>
<dbReference type="SUPFAM" id="SSF56281">
    <property type="entry name" value="Metallo-hydrolase/oxidoreductase"/>
    <property type="match status" value="1"/>
</dbReference>
<dbReference type="GO" id="GO:0004521">
    <property type="term" value="F:RNA endonuclease activity"/>
    <property type="evidence" value="ECO:0007669"/>
    <property type="project" value="TreeGrafter"/>
</dbReference>
<dbReference type="OrthoDB" id="2971563at2"/>
<keyword evidence="4" id="KW-1185">Reference proteome</keyword>
<evidence type="ECO:0000259" key="2">
    <source>
        <dbReference type="Pfam" id="PF10996"/>
    </source>
</evidence>
<dbReference type="PANTHER" id="PTHR11203">
    <property type="entry name" value="CLEAVAGE AND POLYADENYLATION SPECIFICITY FACTOR FAMILY MEMBER"/>
    <property type="match status" value="1"/>
</dbReference>
<feature type="domain" description="Beta-Casp" evidence="2">
    <location>
        <begin position="246"/>
        <end position="297"/>
    </location>
</feature>
<sequence>MLLTFTGAGVLIETPENRILWGCGGEGPRPSGLDAVVLPDATLARCGGLPVLAGRGWAGPVYASARTIALVPPILAEAARANIEDEREAAAVGWPGSAAAFGEVEAKRAAALLTCPDPGAFGPGLRLEFGDAGGVAGASWARLRVGERVALFAPVLGVKPEPRPSADTVVLTVPPYHDGEAPDAGRLAGVVHRAVARGGSVLIAVSGGGPVAVVEATLAELMAEGAAPRLPIVRDSALEPAIRPTVATPGAPHVVLAGPESGAAGRARALLARMLPDPRHAVVFAGPVAPETPAARLTAGARQVKLLGRYLPARAEITRIGDFGVTARDREFLAWAAAGPVPGTAFVLGEPARATVLARTLHAEENWCAVVPSPGERVLC</sequence>
<comment type="caution">
    <text evidence="3">The sequence shown here is derived from an EMBL/GenBank/DDBJ whole genome shotgun (WGS) entry which is preliminary data.</text>
</comment>
<dbReference type="GO" id="GO:0016787">
    <property type="term" value="F:hydrolase activity"/>
    <property type="evidence" value="ECO:0007669"/>
    <property type="project" value="UniProtKB-KW"/>
</dbReference>
<keyword evidence="1" id="KW-0378">Hydrolase</keyword>
<dbReference type="Gene3D" id="3.60.15.10">
    <property type="entry name" value="Ribonuclease Z/Hydroxyacylglutathione hydrolase-like"/>
    <property type="match status" value="1"/>
</dbReference>
<dbReference type="Pfam" id="PF10996">
    <property type="entry name" value="Beta-Casp"/>
    <property type="match status" value="1"/>
</dbReference>
<gene>
    <name evidence="3" type="ORF">D5S19_09960</name>
</gene>
<evidence type="ECO:0000256" key="1">
    <source>
        <dbReference type="ARBA" id="ARBA00022801"/>
    </source>
</evidence>
<dbReference type="EMBL" id="QZFV01000069">
    <property type="protein sequence ID" value="RJQ87248.1"/>
    <property type="molecule type" value="Genomic_DNA"/>
</dbReference>